<dbReference type="InterPro" id="IPR019429">
    <property type="entry name" value="7TM_GPCR_serpentine_rcpt_Sri"/>
</dbReference>
<feature type="compositionally biased region" description="Basic residues" evidence="1">
    <location>
        <begin position="391"/>
        <end position="417"/>
    </location>
</feature>
<gene>
    <name evidence="3" type="primary">WBGene00119118</name>
</gene>
<dbReference type="PANTHER" id="PTHR22941">
    <property type="entry name" value="SERPENTINE RECEPTOR"/>
    <property type="match status" value="1"/>
</dbReference>
<reference evidence="3" key="2">
    <citation type="submission" date="2022-06" db="UniProtKB">
        <authorList>
            <consortium name="EnsemblMetazoa"/>
        </authorList>
    </citation>
    <scope>IDENTIFICATION</scope>
    <source>
        <strain evidence="3">PS312</strain>
    </source>
</reference>
<dbReference type="Proteomes" id="UP000005239">
    <property type="component" value="Unassembled WGS sequence"/>
</dbReference>
<sequence>MNTPLAPIFLSLESQSRIFVYLKTMFAASCCCNALALFFLVTQTPPCQAMVRKYLIAIQIILIINDVNLEIMFQPIPIFPALGGFAVGLLTRAGLSVLRELAITIVIYIYTGFVIILCLIYRHQTVVLAGNTFKFRKVETVHIIHFLMLISPPAPGILTACIESDQQTMDQIIKEDLRNISWIKERGSYLMMYRTPLILLVGSLVLISVFIHMLYVLQKDRSKRSHHSVVAIRRSLLILSAQISNLPPSMTDQQPTASHPNRNKKEKQGDAQLTKKRVVDSAQFCTEIPAILLPEIANQLTPHLVQAIKAEVIPMIVDHVTSTIGPELNTMVNDYVNMLLKGADETKASIYNLSKQLSHSPIVPQSPSSIHSNSNYRTHRTPTSSRDHYSHRSNHRSRSRSPYHSIPRGRSRSRSRSPTRPFQQRKPTQCALCKGYNHLSKYCQETKSLSTRLSIMRSENRCLQCFRPLDKAHYPQCEPPLCHRGCKDQSGRIERYAEFFCPKNPNLTP</sequence>
<proteinExistence type="predicted"/>
<feature type="transmembrane region" description="Helical" evidence="2">
    <location>
        <begin position="20"/>
        <end position="42"/>
    </location>
</feature>
<feature type="region of interest" description="Disordered" evidence="1">
    <location>
        <begin position="247"/>
        <end position="273"/>
    </location>
</feature>
<protein>
    <submittedName>
        <fullName evidence="3">G protein-coupled receptor</fullName>
    </submittedName>
</protein>
<feature type="transmembrane region" description="Helical" evidence="2">
    <location>
        <begin position="197"/>
        <end position="217"/>
    </location>
</feature>
<evidence type="ECO:0000256" key="2">
    <source>
        <dbReference type="SAM" id="Phobius"/>
    </source>
</evidence>
<keyword evidence="2" id="KW-0472">Membrane</keyword>
<evidence type="ECO:0000313" key="3">
    <source>
        <dbReference type="EnsemblMetazoa" id="PPA29564.1"/>
    </source>
</evidence>
<keyword evidence="2" id="KW-0812">Transmembrane</keyword>
<feature type="compositionally biased region" description="Polar residues" evidence="1">
    <location>
        <begin position="359"/>
        <end position="376"/>
    </location>
</feature>
<evidence type="ECO:0000313" key="4">
    <source>
        <dbReference type="Proteomes" id="UP000005239"/>
    </source>
</evidence>
<feature type="region of interest" description="Disordered" evidence="1">
    <location>
        <begin position="359"/>
        <end position="426"/>
    </location>
</feature>
<name>A0A2A6CJX9_PRIPA</name>
<dbReference type="AlphaFoldDB" id="A0A2A6CJX9"/>
<keyword evidence="2" id="KW-1133">Transmembrane helix</keyword>
<dbReference type="PANTHER" id="PTHR22941:SF26">
    <property type="entry name" value="SERPENTINE RECEPTOR, CLASS H"/>
    <property type="match status" value="1"/>
</dbReference>
<dbReference type="InterPro" id="IPR053220">
    <property type="entry name" value="Nematode_rcpt-like_serp_H"/>
</dbReference>
<accession>A0A2A6CJX9</accession>
<feature type="transmembrane region" description="Helical" evidence="2">
    <location>
        <begin position="102"/>
        <end position="122"/>
    </location>
</feature>
<feature type="compositionally biased region" description="Polar residues" evidence="1">
    <location>
        <begin position="247"/>
        <end position="260"/>
    </location>
</feature>
<dbReference type="Pfam" id="PF10327">
    <property type="entry name" value="7TM_GPCR_Sri"/>
    <property type="match status" value="1"/>
</dbReference>
<organism evidence="3 4">
    <name type="scientific">Pristionchus pacificus</name>
    <name type="common">Parasitic nematode worm</name>
    <dbReference type="NCBI Taxonomy" id="54126"/>
    <lineage>
        <taxon>Eukaryota</taxon>
        <taxon>Metazoa</taxon>
        <taxon>Ecdysozoa</taxon>
        <taxon>Nematoda</taxon>
        <taxon>Chromadorea</taxon>
        <taxon>Rhabditida</taxon>
        <taxon>Rhabditina</taxon>
        <taxon>Diplogasteromorpha</taxon>
        <taxon>Diplogasteroidea</taxon>
        <taxon>Neodiplogasteridae</taxon>
        <taxon>Pristionchus</taxon>
    </lineage>
</organism>
<evidence type="ECO:0000256" key="1">
    <source>
        <dbReference type="SAM" id="MobiDB-lite"/>
    </source>
</evidence>
<accession>A0A8R1UM76</accession>
<reference evidence="4" key="1">
    <citation type="journal article" date="2008" name="Nat. Genet.">
        <title>The Pristionchus pacificus genome provides a unique perspective on nematode lifestyle and parasitism.</title>
        <authorList>
            <person name="Dieterich C."/>
            <person name="Clifton S.W."/>
            <person name="Schuster L.N."/>
            <person name="Chinwalla A."/>
            <person name="Delehaunty K."/>
            <person name="Dinkelacker I."/>
            <person name="Fulton L."/>
            <person name="Fulton R."/>
            <person name="Godfrey J."/>
            <person name="Minx P."/>
            <person name="Mitreva M."/>
            <person name="Roeseler W."/>
            <person name="Tian H."/>
            <person name="Witte H."/>
            <person name="Yang S.P."/>
            <person name="Wilson R.K."/>
            <person name="Sommer R.J."/>
        </authorList>
    </citation>
    <scope>NUCLEOTIDE SEQUENCE [LARGE SCALE GENOMIC DNA]</scope>
    <source>
        <strain evidence="4">PS312</strain>
    </source>
</reference>
<dbReference type="EnsemblMetazoa" id="PPA29564.1">
    <property type="protein sequence ID" value="PPA29564.1"/>
    <property type="gene ID" value="WBGene00119118"/>
</dbReference>
<feature type="transmembrane region" description="Helical" evidence="2">
    <location>
        <begin position="54"/>
        <end position="72"/>
    </location>
</feature>
<keyword evidence="4" id="KW-1185">Reference proteome</keyword>